<reference evidence="2 3" key="1">
    <citation type="submission" date="2023-02" db="EMBL/GenBank/DDBJ databases">
        <title>LHISI_Scaffold_Assembly.</title>
        <authorList>
            <person name="Stuart O.P."/>
            <person name="Cleave R."/>
            <person name="Magrath M.J.L."/>
            <person name="Mikheyev A.S."/>
        </authorList>
    </citation>
    <scope>NUCLEOTIDE SEQUENCE [LARGE SCALE GENOMIC DNA]</scope>
    <source>
        <strain evidence="2">Daus_M_001</strain>
        <tissue evidence="2">Leg muscle</tissue>
    </source>
</reference>
<dbReference type="Proteomes" id="UP001159363">
    <property type="component" value="Chromosome 6"/>
</dbReference>
<dbReference type="EMBL" id="JARBHB010000007">
    <property type="protein sequence ID" value="KAJ8879076.1"/>
    <property type="molecule type" value="Genomic_DNA"/>
</dbReference>
<keyword evidence="3" id="KW-1185">Reference proteome</keyword>
<protein>
    <submittedName>
        <fullName evidence="2">Uncharacterized protein</fullName>
    </submittedName>
</protein>
<sequence length="518" mass="57182">MDGVNHQAILAEAGSKATPYHRDGQTDLVASRLYDGCVSAPEHRHRLAEMSDSNGDPFALLQKTPTRRAEVQMSRTLASADLSAVQSTSVRGQHAAATRITAVAFFASPSPRNNAGSSQLHEPTCTRSSISRRRTGLALRVESPCTLDNINSGDLGAACGCVLERMSRGADRTLKPQRAKSRTTTLRVWRTLIPSSPTARYLSVAPAEEAYFLTTTETSCFHPTSECRSFRSSRRIANKPGWTPSRREAVQTFKLTHNYYLVNAWIDTASDSELARIAGGRQVCEISQRRAVPGRFRTSPPLGNTRPRLEQSRQRERQVPAMRPEPSGYTAHLPPWRIEFNPRPSHSGISQVVIVSDDAAGRLVYSGISRFPRPCIPALLFSRLISPSSYTQTSSLTPKNGIAQAGLTTNCRTLQSAVRQSSVGFVVHQLKVTHNYPSSVDPSGQEIFSVTTQQHGLSRTERKIKRFDPLLIYQGRRSLVAVTCYCNFVGRQLSTRPVKMRERAVGVCIHLIQALMTN</sequence>
<gene>
    <name evidence="2" type="ORF">PR048_019682</name>
</gene>
<accession>A0ABQ9H461</accession>
<feature type="region of interest" description="Disordered" evidence="1">
    <location>
        <begin position="294"/>
        <end position="328"/>
    </location>
</feature>
<comment type="caution">
    <text evidence="2">The sequence shown here is derived from an EMBL/GenBank/DDBJ whole genome shotgun (WGS) entry which is preliminary data.</text>
</comment>
<evidence type="ECO:0000313" key="3">
    <source>
        <dbReference type="Proteomes" id="UP001159363"/>
    </source>
</evidence>
<proteinExistence type="predicted"/>
<name>A0ABQ9H461_9NEOP</name>
<feature type="compositionally biased region" description="Basic and acidic residues" evidence="1">
    <location>
        <begin position="307"/>
        <end position="318"/>
    </location>
</feature>
<organism evidence="2 3">
    <name type="scientific">Dryococelus australis</name>
    <dbReference type="NCBI Taxonomy" id="614101"/>
    <lineage>
        <taxon>Eukaryota</taxon>
        <taxon>Metazoa</taxon>
        <taxon>Ecdysozoa</taxon>
        <taxon>Arthropoda</taxon>
        <taxon>Hexapoda</taxon>
        <taxon>Insecta</taxon>
        <taxon>Pterygota</taxon>
        <taxon>Neoptera</taxon>
        <taxon>Polyneoptera</taxon>
        <taxon>Phasmatodea</taxon>
        <taxon>Verophasmatodea</taxon>
        <taxon>Anareolatae</taxon>
        <taxon>Phasmatidae</taxon>
        <taxon>Eurycanthinae</taxon>
        <taxon>Dryococelus</taxon>
    </lineage>
</organism>
<evidence type="ECO:0000256" key="1">
    <source>
        <dbReference type="SAM" id="MobiDB-lite"/>
    </source>
</evidence>
<feature type="region of interest" description="Disordered" evidence="1">
    <location>
        <begin position="111"/>
        <end position="133"/>
    </location>
</feature>
<feature type="compositionally biased region" description="Polar residues" evidence="1">
    <location>
        <begin position="111"/>
        <end position="121"/>
    </location>
</feature>
<evidence type="ECO:0000313" key="2">
    <source>
        <dbReference type="EMBL" id="KAJ8879076.1"/>
    </source>
</evidence>